<dbReference type="InterPro" id="IPR014721">
    <property type="entry name" value="Ribsml_uS5_D2-typ_fold_subgr"/>
</dbReference>
<dbReference type="PANTHER" id="PTHR10073">
    <property type="entry name" value="DNA MISMATCH REPAIR PROTEIN MLH, PMS, MUTL"/>
    <property type="match status" value="1"/>
</dbReference>
<dbReference type="InterPro" id="IPR037198">
    <property type="entry name" value="MutL_C_sf"/>
</dbReference>
<dbReference type="InterPro" id="IPR020568">
    <property type="entry name" value="Ribosomal_Su5_D2-typ_SF"/>
</dbReference>
<gene>
    <name evidence="5" type="primary">mutL</name>
    <name evidence="9" type="ORF">SAMN05421780_10949</name>
</gene>
<dbReference type="InterPro" id="IPR013507">
    <property type="entry name" value="DNA_mismatch_S5_2-like"/>
</dbReference>
<reference evidence="9 10" key="1">
    <citation type="submission" date="2016-10" db="EMBL/GenBank/DDBJ databases">
        <authorList>
            <person name="de Groot N.N."/>
        </authorList>
    </citation>
    <scope>NUCLEOTIDE SEQUENCE [LARGE SCALE GENOMIC DNA]</scope>
    <source>
        <strain evidence="9 10">DSM 6793</strain>
    </source>
</reference>
<dbReference type="Pfam" id="PF08676">
    <property type="entry name" value="MutL_C"/>
    <property type="match status" value="1"/>
</dbReference>
<comment type="function">
    <text evidence="5">This protein is involved in the repair of mismatches in DNA. It is required for dam-dependent methyl-directed DNA mismatch repair. May act as a 'molecular matchmaker', a protein that promotes the formation of a stable complex between two or more DNA-binding proteins in an ATP-dependent manner without itself being part of a final effector complex.</text>
</comment>
<dbReference type="CDD" id="cd16926">
    <property type="entry name" value="HATPase_MutL-MLH-PMS-like"/>
    <property type="match status" value="1"/>
</dbReference>
<proteinExistence type="inferred from homology"/>
<dbReference type="AlphaFoldDB" id="A0A1I1LN02"/>
<dbReference type="InterPro" id="IPR038973">
    <property type="entry name" value="MutL/Mlh/Pms-like"/>
</dbReference>
<evidence type="ECO:0000256" key="5">
    <source>
        <dbReference type="HAMAP-Rule" id="MF_00149"/>
    </source>
</evidence>
<dbReference type="SMART" id="SM01340">
    <property type="entry name" value="DNA_mis_repair"/>
    <property type="match status" value="1"/>
</dbReference>
<dbReference type="Pfam" id="PF01119">
    <property type="entry name" value="DNA_mis_repair"/>
    <property type="match status" value="1"/>
</dbReference>
<evidence type="ECO:0000256" key="4">
    <source>
        <dbReference type="ARBA" id="ARBA00023204"/>
    </source>
</evidence>
<keyword evidence="3 5" id="KW-0227">DNA damage</keyword>
<dbReference type="InterPro" id="IPR042120">
    <property type="entry name" value="MutL_C_dimsub"/>
</dbReference>
<evidence type="ECO:0000256" key="2">
    <source>
        <dbReference type="ARBA" id="ARBA00021975"/>
    </source>
</evidence>
<accession>A0A1I1LN02</accession>
<dbReference type="GO" id="GO:0005524">
    <property type="term" value="F:ATP binding"/>
    <property type="evidence" value="ECO:0007669"/>
    <property type="project" value="InterPro"/>
</dbReference>
<dbReference type="Gene3D" id="3.30.1370.100">
    <property type="entry name" value="MutL, C-terminal domain, regulatory subdomain"/>
    <property type="match status" value="1"/>
</dbReference>
<evidence type="ECO:0000256" key="6">
    <source>
        <dbReference type="SAM" id="MobiDB-lite"/>
    </source>
</evidence>
<dbReference type="NCBIfam" id="TIGR00585">
    <property type="entry name" value="mutl"/>
    <property type="match status" value="1"/>
</dbReference>
<dbReference type="SUPFAM" id="SSF54211">
    <property type="entry name" value="Ribosomal protein S5 domain 2-like"/>
    <property type="match status" value="1"/>
</dbReference>
<feature type="domain" description="DNA mismatch repair protein S5" evidence="8">
    <location>
        <begin position="209"/>
        <end position="327"/>
    </location>
</feature>
<name>A0A1I1LN02_9BACT</name>
<dbReference type="SMART" id="SM00853">
    <property type="entry name" value="MutL_C"/>
    <property type="match status" value="1"/>
</dbReference>
<dbReference type="GO" id="GO:0006298">
    <property type="term" value="P:mismatch repair"/>
    <property type="evidence" value="ECO:0007669"/>
    <property type="project" value="UniProtKB-UniRule"/>
</dbReference>
<dbReference type="Pfam" id="PF13589">
    <property type="entry name" value="HATPase_c_3"/>
    <property type="match status" value="1"/>
</dbReference>
<dbReference type="Proteomes" id="UP000199514">
    <property type="component" value="Unassembled WGS sequence"/>
</dbReference>
<comment type="similarity">
    <text evidence="1 5">Belongs to the DNA mismatch repair MutL/HexB family.</text>
</comment>
<dbReference type="InterPro" id="IPR014790">
    <property type="entry name" value="MutL_C"/>
</dbReference>
<dbReference type="GO" id="GO:0032300">
    <property type="term" value="C:mismatch repair complex"/>
    <property type="evidence" value="ECO:0007669"/>
    <property type="project" value="InterPro"/>
</dbReference>
<feature type="region of interest" description="Disordered" evidence="6">
    <location>
        <begin position="364"/>
        <end position="385"/>
    </location>
</feature>
<keyword evidence="10" id="KW-1185">Reference proteome</keyword>
<evidence type="ECO:0000313" key="9">
    <source>
        <dbReference type="EMBL" id="SFC74419.1"/>
    </source>
</evidence>
<keyword evidence="4 5" id="KW-0234">DNA repair</keyword>
<dbReference type="CDD" id="cd00782">
    <property type="entry name" value="MutL_Trans"/>
    <property type="match status" value="1"/>
</dbReference>
<dbReference type="GO" id="GO:0030983">
    <property type="term" value="F:mismatched DNA binding"/>
    <property type="evidence" value="ECO:0007669"/>
    <property type="project" value="InterPro"/>
</dbReference>
<dbReference type="Gene3D" id="3.30.565.10">
    <property type="entry name" value="Histidine kinase-like ATPase, C-terminal domain"/>
    <property type="match status" value="1"/>
</dbReference>
<dbReference type="Gene3D" id="3.30.1540.20">
    <property type="entry name" value="MutL, C-terminal domain, dimerisation subdomain"/>
    <property type="match status" value="1"/>
</dbReference>
<dbReference type="EMBL" id="FOLE01000009">
    <property type="protein sequence ID" value="SFC74419.1"/>
    <property type="molecule type" value="Genomic_DNA"/>
</dbReference>
<dbReference type="InterPro" id="IPR036890">
    <property type="entry name" value="HATPase_C_sf"/>
</dbReference>
<evidence type="ECO:0000259" key="7">
    <source>
        <dbReference type="SMART" id="SM00853"/>
    </source>
</evidence>
<feature type="domain" description="MutL C-terminal dimerisation" evidence="7">
    <location>
        <begin position="445"/>
        <end position="587"/>
    </location>
</feature>
<dbReference type="HAMAP" id="MF_00149">
    <property type="entry name" value="DNA_mis_repair"/>
    <property type="match status" value="1"/>
</dbReference>
<dbReference type="Gene3D" id="3.30.230.10">
    <property type="match status" value="1"/>
</dbReference>
<dbReference type="STRING" id="927664.SAMN05421780_10949"/>
<sequence>MSDIIRLLPDAIANQIAAGEVVQRPASVVKELLENAIDAGSTHIKLIVKDAGRTLIQVIDDGCGMSENDARMCFERHATSKIRTSDDIFNIRTLGFRGEAMASIAAVAQVEMRTRRQTDEVGALIRIEASELKESSLVATPIGTSISVKNLFFNVPARRNFLKSNAVEMRNILEEFNRVALANPQIAFSLHQNDSEVYNLAASKLSQRIIGILGTNYKEQLAPCQEETPHLKISGYVGKPESAKKTRGEQYFFVNNRFVKNNYLHHAVVSAFEGLLQPETHPFYALFIDIDPKHIDINVHPTKTEIKFDDERGIYAMLMASVRKAFSSYNLTPSLDFDKNVNLGMLGDIENPQTMQALSVENRHSYSLGGSKQPTDARQKANTRHWESLYQSSRQGGGTEGFISRFEQEENPVENLSITFGSALNNKPSAMATGKNHAGGSEEKITFQLHNRYILSQVKSGLMLIDQQAAHERILYEKYLESFKHSGAPSQQSLFPTTLGLHAADYALVMEMQDEIQALGFVYESFGENVIVIRGIPAGIENVNERELFDSFLEQFKNYRNDLNLPHREALARALAKRAAMRTGTPLTNVEMNSLITQLFACSVPNYTPDGKAIIAICDMDRLASFFS</sequence>
<dbReference type="InterPro" id="IPR020667">
    <property type="entry name" value="DNA_mismatch_repair_MutL"/>
</dbReference>
<dbReference type="InterPro" id="IPR042121">
    <property type="entry name" value="MutL_C_regsub"/>
</dbReference>
<dbReference type="OrthoDB" id="9763467at2"/>
<evidence type="ECO:0000256" key="1">
    <source>
        <dbReference type="ARBA" id="ARBA00006082"/>
    </source>
</evidence>
<dbReference type="GO" id="GO:0016887">
    <property type="term" value="F:ATP hydrolysis activity"/>
    <property type="evidence" value="ECO:0007669"/>
    <property type="project" value="InterPro"/>
</dbReference>
<dbReference type="InterPro" id="IPR002099">
    <property type="entry name" value="MutL/Mlh/PMS"/>
</dbReference>
<organism evidence="9 10">
    <name type="scientific">Flexibacter flexilis DSM 6793</name>
    <dbReference type="NCBI Taxonomy" id="927664"/>
    <lineage>
        <taxon>Bacteria</taxon>
        <taxon>Pseudomonadati</taxon>
        <taxon>Bacteroidota</taxon>
        <taxon>Cytophagia</taxon>
        <taxon>Cytophagales</taxon>
        <taxon>Flexibacteraceae</taxon>
        <taxon>Flexibacter</taxon>
    </lineage>
</organism>
<dbReference type="GO" id="GO:0140664">
    <property type="term" value="F:ATP-dependent DNA damage sensor activity"/>
    <property type="evidence" value="ECO:0007669"/>
    <property type="project" value="InterPro"/>
</dbReference>
<dbReference type="SUPFAM" id="SSF55874">
    <property type="entry name" value="ATPase domain of HSP90 chaperone/DNA topoisomerase II/histidine kinase"/>
    <property type="match status" value="1"/>
</dbReference>
<dbReference type="PANTHER" id="PTHR10073:SF12">
    <property type="entry name" value="DNA MISMATCH REPAIR PROTEIN MLH1"/>
    <property type="match status" value="1"/>
</dbReference>
<dbReference type="FunFam" id="3.30.565.10:FF:000003">
    <property type="entry name" value="DNA mismatch repair endonuclease MutL"/>
    <property type="match status" value="1"/>
</dbReference>
<evidence type="ECO:0000259" key="8">
    <source>
        <dbReference type="SMART" id="SM01340"/>
    </source>
</evidence>
<evidence type="ECO:0000256" key="3">
    <source>
        <dbReference type="ARBA" id="ARBA00022763"/>
    </source>
</evidence>
<protein>
    <recommendedName>
        <fullName evidence="2 5">DNA mismatch repair protein MutL</fullName>
    </recommendedName>
</protein>
<evidence type="ECO:0000313" key="10">
    <source>
        <dbReference type="Proteomes" id="UP000199514"/>
    </source>
</evidence>
<dbReference type="RefSeq" id="WP_091514470.1">
    <property type="nucleotide sequence ID" value="NZ_FOLE01000009.1"/>
</dbReference>
<dbReference type="SUPFAM" id="SSF118116">
    <property type="entry name" value="DNA mismatch repair protein MutL"/>
    <property type="match status" value="1"/>
</dbReference>
<feature type="compositionally biased region" description="Basic and acidic residues" evidence="6">
    <location>
        <begin position="375"/>
        <end position="385"/>
    </location>
</feature>